<accession>A0A974CQS4</accession>
<reference evidence="2" key="1">
    <citation type="journal article" date="2016" name="Nature">
        <title>Genome evolution in the allotetraploid frog Xenopus laevis.</title>
        <authorList>
            <person name="Session A.M."/>
            <person name="Uno Y."/>
            <person name="Kwon T."/>
            <person name="Chapman J.A."/>
            <person name="Toyoda A."/>
            <person name="Takahashi S."/>
            <person name="Fukui A."/>
            <person name="Hikosaka A."/>
            <person name="Suzuki A."/>
            <person name="Kondo M."/>
            <person name="van Heeringen S.J."/>
            <person name="Quigley I."/>
            <person name="Heinz S."/>
            <person name="Ogino H."/>
            <person name="Ochi H."/>
            <person name="Hellsten U."/>
            <person name="Lyons J.B."/>
            <person name="Simakov O."/>
            <person name="Putnam N."/>
            <person name="Stites J."/>
            <person name="Kuroki Y."/>
            <person name="Tanaka T."/>
            <person name="Michiue T."/>
            <person name="Watanabe M."/>
            <person name="Bogdanovic O."/>
            <person name="Lister R."/>
            <person name="Georgiou G."/>
            <person name="Paranjpe S.S."/>
            <person name="van Kruijsbergen I."/>
            <person name="Shu S."/>
            <person name="Carlson J."/>
            <person name="Kinoshita T."/>
            <person name="Ohta Y."/>
            <person name="Mawaribuchi S."/>
            <person name="Jenkins J."/>
            <person name="Grimwood J."/>
            <person name="Schmutz J."/>
            <person name="Mitros T."/>
            <person name="Mozaffari S.V."/>
            <person name="Suzuki Y."/>
            <person name="Haramoto Y."/>
            <person name="Yamamoto T.S."/>
            <person name="Takagi C."/>
            <person name="Heald R."/>
            <person name="Miller K."/>
            <person name="Haudenschild C."/>
            <person name="Kitzman J."/>
            <person name="Nakayama T."/>
            <person name="Izutsu Y."/>
            <person name="Robert J."/>
            <person name="Fortriede J."/>
            <person name="Burns K."/>
            <person name="Lotay V."/>
            <person name="Karimi K."/>
            <person name="Yasuoka Y."/>
            <person name="Dichmann D.S."/>
            <person name="Flajnik M.F."/>
            <person name="Houston D.W."/>
            <person name="Shendure J."/>
            <person name="DuPasquier L."/>
            <person name="Vize P.D."/>
            <person name="Zorn A.M."/>
            <person name="Ito M."/>
            <person name="Marcotte E.M."/>
            <person name="Wallingford J.B."/>
            <person name="Ito Y."/>
            <person name="Asashima M."/>
            <person name="Ueno N."/>
            <person name="Matsuda Y."/>
            <person name="Veenstra G.J."/>
            <person name="Fujiyama A."/>
            <person name="Harland R.M."/>
            <person name="Taira M."/>
            <person name="Rokhsar D.S."/>
        </authorList>
    </citation>
    <scope>NUCLEOTIDE SEQUENCE [LARGE SCALE GENOMIC DNA]</scope>
    <source>
        <strain evidence="2">J</strain>
    </source>
</reference>
<protein>
    <submittedName>
        <fullName evidence="1">Uncharacterized protein</fullName>
    </submittedName>
</protein>
<dbReference type="AlphaFoldDB" id="A0A974CQS4"/>
<proteinExistence type="predicted"/>
<name>A0A974CQS4_XENLA</name>
<evidence type="ECO:0000313" key="1">
    <source>
        <dbReference type="EMBL" id="OCT77934.1"/>
    </source>
</evidence>
<organism evidence="1 2">
    <name type="scientific">Xenopus laevis</name>
    <name type="common">African clawed frog</name>
    <dbReference type="NCBI Taxonomy" id="8355"/>
    <lineage>
        <taxon>Eukaryota</taxon>
        <taxon>Metazoa</taxon>
        <taxon>Chordata</taxon>
        <taxon>Craniata</taxon>
        <taxon>Vertebrata</taxon>
        <taxon>Euteleostomi</taxon>
        <taxon>Amphibia</taxon>
        <taxon>Batrachia</taxon>
        <taxon>Anura</taxon>
        <taxon>Pipoidea</taxon>
        <taxon>Pipidae</taxon>
        <taxon>Xenopodinae</taxon>
        <taxon>Xenopus</taxon>
        <taxon>Xenopus</taxon>
    </lineage>
</organism>
<gene>
    <name evidence="1" type="ORF">XELAEV_18029031mg</name>
</gene>
<sequence>MSHILHIINHKGQGRWLRKLEIKLVGLLDVLGGSRQDMRGVFDLRTSMSLFTDKNSPSRPLAPGSYRDHHKVPGWREHLQYVFQWYYTPVYCNILNRLWHSPILQIQLENPLHSNIVSKVEKKTHVHQVQPFFF</sequence>
<dbReference type="EMBL" id="CM004475">
    <property type="protein sequence ID" value="OCT77934.1"/>
    <property type="molecule type" value="Genomic_DNA"/>
</dbReference>
<evidence type="ECO:0000313" key="2">
    <source>
        <dbReference type="Proteomes" id="UP000694892"/>
    </source>
</evidence>
<dbReference type="Proteomes" id="UP000694892">
    <property type="component" value="Chromosome 5S"/>
</dbReference>